<evidence type="ECO:0000313" key="6">
    <source>
        <dbReference type="EMBL" id="PIA36268.1"/>
    </source>
</evidence>
<dbReference type="InterPro" id="IPR006447">
    <property type="entry name" value="Myb_dom_plants"/>
</dbReference>
<keyword evidence="7" id="KW-1185">Reference proteome</keyword>
<feature type="compositionally biased region" description="Polar residues" evidence="4">
    <location>
        <begin position="478"/>
        <end position="488"/>
    </location>
</feature>
<dbReference type="Proteomes" id="UP000230069">
    <property type="component" value="Unassembled WGS sequence"/>
</dbReference>
<dbReference type="Pfam" id="PF14379">
    <property type="entry name" value="Myb_CC_LHEQLE"/>
    <property type="match status" value="1"/>
</dbReference>
<feature type="region of interest" description="Disordered" evidence="4">
    <location>
        <begin position="309"/>
        <end position="331"/>
    </location>
</feature>
<dbReference type="Gene3D" id="1.10.10.60">
    <property type="entry name" value="Homeodomain-like"/>
    <property type="match status" value="1"/>
</dbReference>
<evidence type="ECO:0000256" key="1">
    <source>
        <dbReference type="ARBA" id="ARBA00023015"/>
    </source>
</evidence>
<name>A0A2G5CYC7_AQUCA</name>
<feature type="domain" description="HTH myb-type" evidence="5">
    <location>
        <begin position="248"/>
        <end position="308"/>
    </location>
</feature>
<dbReference type="FunCoup" id="A0A2G5CYC7">
    <property type="interactions" value="470"/>
</dbReference>
<dbReference type="InterPro" id="IPR009057">
    <property type="entry name" value="Homeodomain-like_sf"/>
</dbReference>
<dbReference type="InterPro" id="IPR046955">
    <property type="entry name" value="PHR1-like"/>
</dbReference>
<feature type="compositionally biased region" description="Polar residues" evidence="4">
    <location>
        <begin position="432"/>
        <end position="441"/>
    </location>
</feature>
<dbReference type="GO" id="GO:0003677">
    <property type="term" value="F:DNA binding"/>
    <property type="evidence" value="ECO:0007669"/>
    <property type="project" value="InterPro"/>
</dbReference>
<dbReference type="GO" id="GO:0003700">
    <property type="term" value="F:DNA-binding transcription factor activity"/>
    <property type="evidence" value="ECO:0007669"/>
    <property type="project" value="InterPro"/>
</dbReference>
<dbReference type="SUPFAM" id="SSF46689">
    <property type="entry name" value="Homeodomain-like"/>
    <property type="match status" value="1"/>
</dbReference>
<feature type="region of interest" description="Disordered" evidence="4">
    <location>
        <begin position="202"/>
        <end position="234"/>
    </location>
</feature>
<dbReference type="EMBL" id="KZ305051">
    <property type="protein sequence ID" value="PIA36269.1"/>
    <property type="molecule type" value="Genomic_DNA"/>
</dbReference>
<feature type="compositionally biased region" description="Polar residues" evidence="4">
    <location>
        <begin position="205"/>
        <end position="218"/>
    </location>
</feature>
<dbReference type="STRING" id="218851.A0A2G5CYC7"/>
<reference evidence="6 7" key="1">
    <citation type="submission" date="2017-09" db="EMBL/GenBank/DDBJ databases">
        <title>WGS assembly of Aquilegia coerulea Goldsmith.</title>
        <authorList>
            <person name="Hodges S."/>
            <person name="Kramer E."/>
            <person name="Nordborg M."/>
            <person name="Tomkins J."/>
            <person name="Borevitz J."/>
            <person name="Derieg N."/>
            <person name="Yan J."/>
            <person name="Mihaltcheva S."/>
            <person name="Hayes R.D."/>
            <person name="Rokhsar D."/>
        </authorList>
    </citation>
    <scope>NUCLEOTIDE SEQUENCE [LARGE SCALE GENOMIC DNA]</scope>
    <source>
        <strain evidence="7">cv. Goldsmith</strain>
    </source>
</reference>
<feature type="compositionally biased region" description="Basic and acidic residues" evidence="4">
    <location>
        <begin position="410"/>
        <end position="429"/>
    </location>
</feature>
<dbReference type="PANTHER" id="PTHR31499:SF80">
    <property type="entry name" value="HTH MYB-TYPE DOMAIN-CONTAINING PROTEIN"/>
    <property type="match status" value="1"/>
</dbReference>
<dbReference type="EMBL" id="KZ305051">
    <property type="protein sequence ID" value="PIA36268.1"/>
    <property type="molecule type" value="Genomic_DNA"/>
</dbReference>
<organism evidence="6 7">
    <name type="scientific">Aquilegia coerulea</name>
    <name type="common">Rocky mountain columbine</name>
    <dbReference type="NCBI Taxonomy" id="218851"/>
    <lineage>
        <taxon>Eukaryota</taxon>
        <taxon>Viridiplantae</taxon>
        <taxon>Streptophyta</taxon>
        <taxon>Embryophyta</taxon>
        <taxon>Tracheophyta</taxon>
        <taxon>Spermatophyta</taxon>
        <taxon>Magnoliopsida</taxon>
        <taxon>Ranunculales</taxon>
        <taxon>Ranunculaceae</taxon>
        <taxon>Thalictroideae</taxon>
        <taxon>Aquilegia</taxon>
    </lineage>
</organism>
<dbReference type="InterPro" id="IPR001005">
    <property type="entry name" value="SANT/Myb"/>
</dbReference>
<sequence>MEGRSSVTIQRPSNQAGNVGVSGCMSSSLPVLPLPLEEKYTKFSYSQQICFERELMSDPVAPFDTPLASTGENVGHKISSTSGFCTDLHSSSSSTHASHLRNSPFISQVSNNGVSSPIAFSSHSGIIRSTPSSSCNKRNNNASCGNILDQKSQIENSNGATASEEHTSQSDWQQWADQLITDDENLAADWDELLLDTNAVDSEPKTASQAPKQSSVISPHQERTHQQPSVQSRELAMVTSPLSPVCGSSIKSRMRWTPELHECFVQAVNQLGGSERATPKGVLKLMNVEGLTILHVKSHLQKYRTARYGPDLTDGTSEKKMSAAEETPSLSPKMSIEISEALRLQMEVQKRLHEQLEIQRNLQLRIEEQGKVLQMMFEKQCKKVGDNFNLSTSTSTSTLNEPSTQNLPLHDAKSEPEATESDHDTKHGPINDTITVENSHNNGKEQKMLEIEVIEVCALDMGEGSDKSPKKRARTDDTTLSSGKSASD</sequence>
<keyword evidence="3" id="KW-0539">Nucleus</keyword>
<dbReference type="Pfam" id="PF00249">
    <property type="entry name" value="Myb_DNA-binding"/>
    <property type="match status" value="1"/>
</dbReference>
<dbReference type="PROSITE" id="PS51294">
    <property type="entry name" value="HTH_MYB"/>
    <property type="match status" value="1"/>
</dbReference>
<proteinExistence type="predicted"/>
<dbReference type="FunFam" id="1.10.10.60:FF:000002">
    <property type="entry name" value="Myb family transcription factor"/>
    <property type="match status" value="1"/>
</dbReference>
<evidence type="ECO:0000256" key="3">
    <source>
        <dbReference type="ARBA" id="ARBA00023242"/>
    </source>
</evidence>
<accession>A0A2G5CYC7</accession>
<feature type="region of interest" description="Disordered" evidence="4">
    <location>
        <begin position="392"/>
        <end position="447"/>
    </location>
</feature>
<keyword evidence="2" id="KW-0804">Transcription</keyword>
<evidence type="ECO:0000256" key="2">
    <source>
        <dbReference type="ARBA" id="ARBA00023163"/>
    </source>
</evidence>
<evidence type="ECO:0000313" key="7">
    <source>
        <dbReference type="Proteomes" id="UP000230069"/>
    </source>
</evidence>
<evidence type="ECO:0000259" key="5">
    <source>
        <dbReference type="PROSITE" id="PS51294"/>
    </source>
</evidence>
<protein>
    <recommendedName>
        <fullName evidence="5">HTH myb-type domain-containing protein</fullName>
    </recommendedName>
</protein>
<dbReference type="AlphaFoldDB" id="A0A2G5CYC7"/>
<dbReference type="NCBIfam" id="TIGR01557">
    <property type="entry name" value="myb_SHAQKYF"/>
    <property type="match status" value="1"/>
</dbReference>
<feature type="region of interest" description="Disordered" evidence="4">
    <location>
        <begin position="462"/>
        <end position="488"/>
    </location>
</feature>
<dbReference type="PANTHER" id="PTHR31499">
    <property type="entry name" value="MYB FAMILY TRANSCRIPTION FACTOR PHL11"/>
    <property type="match status" value="1"/>
</dbReference>
<dbReference type="InterPro" id="IPR025756">
    <property type="entry name" value="Myb_CC_LHEQLE"/>
</dbReference>
<evidence type="ECO:0000256" key="4">
    <source>
        <dbReference type="SAM" id="MobiDB-lite"/>
    </source>
</evidence>
<keyword evidence="1" id="KW-0805">Transcription regulation</keyword>
<dbReference type="OrthoDB" id="551907at2759"/>
<dbReference type="InterPro" id="IPR017930">
    <property type="entry name" value="Myb_dom"/>
</dbReference>
<dbReference type="PROSITE" id="PS51257">
    <property type="entry name" value="PROKAR_LIPOPROTEIN"/>
    <property type="match status" value="1"/>
</dbReference>
<gene>
    <name evidence="6" type="ORF">AQUCO_03400282v1</name>
</gene>